<name>V3YZ30_LOTGI</name>
<proteinExistence type="predicted"/>
<dbReference type="InterPro" id="IPR016187">
    <property type="entry name" value="CTDL_fold"/>
</dbReference>
<dbReference type="Gene3D" id="3.10.100.10">
    <property type="entry name" value="Mannose-Binding Protein A, subunit A"/>
    <property type="match status" value="1"/>
</dbReference>
<dbReference type="GeneID" id="20241143"/>
<keyword evidence="1" id="KW-1015">Disulfide bond</keyword>
<dbReference type="CTD" id="20241143"/>
<dbReference type="RefSeq" id="XP_009065988.1">
    <property type="nucleotide sequence ID" value="XM_009067740.1"/>
</dbReference>
<dbReference type="KEGG" id="lgi:LOTGIDRAFT_169459"/>
<evidence type="ECO:0000256" key="1">
    <source>
        <dbReference type="ARBA" id="ARBA00023157"/>
    </source>
</evidence>
<dbReference type="Proteomes" id="UP000030746">
    <property type="component" value="Unassembled WGS sequence"/>
</dbReference>
<protein>
    <recommendedName>
        <fullName evidence="3">C-type lectin domain-containing protein</fullName>
    </recommendedName>
</protein>
<dbReference type="SMART" id="SM00034">
    <property type="entry name" value="CLECT"/>
    <property type="match status" value="1"/>
</dbReference>
<evidence type="ECO:0000313" key="4">
    <source>
        <dbReference type="EMBL" id="ESO83388.1"/>
    </source>
</evidence>
<dbReference type="PROSITE" id="PS00615">
    <property type="entry name" value="C_TYPE_LECTIN_1"/>
    <property type="match status" value="1"/>
</dbReference>
<dbReference type="PROSITE" id="PS50041">
    <property type="entry name" value="C_TYPE_LECTIN_2"/>
    <property type="match status" value="1"/>
</dbReference>
<dbReference type="InterPro" id="IPR001304">
    <property type="entry name" value="C-type_lectin-like"/>
</dbReference>
<dbReference type="InterPro" id="IPR018378">
    <property type="entry name" value="C-type_lectin_CS"/>
</dbReference>
<evidence type="ECO:0000256" key="2">
    <source>
        <dbReference type="SAM" id="SignalP"/>
    </source>
</evidence>
<gene>
    <name evidence="4" type="ORF">LOTGIDRAFT_169459</name>
</gene>
<dbReference type="PANTHER" id="PTHR22803">
    <property type="entry name" value="MANNOSE, PHOSPHOLIPASE, LECTIN RECEPTOR RELATED"/>
    <property type="match status" value="1"/>
</dbReference>
<dbReference type="InterPro" id="IPR050111">
    <property type="entry name" value="C-type_lectin/snaclec_domain"/>
</dbReference>
<feature type="domain" description="C-type lectin" evidence="3">
    <location>
        <begin position="43"/>
        <end position="160"/>
    </location>
</feature>
<feature type="signal peptide" evidence="2">
    <location>
        <begin position="1"/>
        <end position="23"/>
    </location>
</feature>
<keyword evidence="2" id="KW-0732">Signal</keyword>
<dbReference type="OMA" id="CKRICES"/>
<dbReference type="AlphaFoldDB" id="V3YZ30"/>
<reference evidence="4 5" key="1">
    <citation type="journal article" date="2013" name="Nature">
        <title>Insights into bilaterian evolution from three spiralian genomes.</title>
        <authorList>
            <person name="Simakov O."/>
            <person name="Marletaz F."/>
            <person name="Cho S.J."/>
            <person name="Edsinger-Gonzales E."/>
            <person name="Havlak P."/>
            <person name="Hellsten U."/>
            <person name="Kuo D.H."/>
            <person name="Larsson T."/>
            <person name="Lv J."/>
            <person name="Arendt D."/>
            <person name="Savage R."/>
            <person name="Osoegawa K."/>
            <person name="de Jong P."/>
            <person name="Grimwood J."/>
            <person name="Chapman J.A."/>
            <person name="Shapiro H."/>
            <person name="Aerts A."/>
            <person name="Otillar R.P."/>
            <person name="Terry A.Y."/>
            <person name="Boore J.L."/>
            <person name="Grigoriev I.V."/>
            <person name="Lindberg D.R."/>
            <person name="Seaver E.C."/>
            <person name="Weisblat D.A."/>
            <person name="Putnam N.H."/>
            <person name="Rokhsar D.S."/>
        </authorList>
    </citation>
    <scope>NUCLEOTIDE SEQUENCE [LARGE SCALE GENOMIC DNA]</scope>
</reference>
<keyword evidence="5" id="KW-1185">Reference proteome</keyword>
<dbReference type="CDD" id="cd00037">
    <property type="entry name" value="CLECT"/>
    <property type="match status" value="1"/>
</dbReference>
<feature type="chain" id="PRO_5004717594" description="C-type lectin domain-containing protein" evidence="2">
    <location>
        <begin position="24"/>
        <end position="246"/>
    </location>
</feature>
<evidence type="ECO:0000313" key="5">
    <source>
        <dbReference type="Proteomes" id="UP000030746"/>
    </source>
</evidence>
<dbReference type="SUPFAM" id="SSF56436">
    <property type="entry name" value="C-type lectin-like"/>
    <property type="match status" value="1"/>
</dbReference>
<dbReference type="OrthoDB" id="6046087at2759"/>
<organism evidence="4 5">
    <name type="scientific">Lottia gigantea</name>
    <name type="common">Giant owl limpet</name>
    <dbReference type="NCBI Taxonomy" id="225164"/>
    <lineage>
        <taxon>Eukaryota</taxon>
        <taxon>Metazoa</taxon>
        <taxon>Spiralia</taxon>
        <taxon>Lophotrochozoa</taxon>
        <taxon>Mollusca</taxon>
        <taxon>Gastropoda</taxon>
        <taxon>Patellogastropoda</taxon>
        <taxon>Lottioidea</taxon>
        <taxon>Lottiidae</taxon>
        <taxon>Lottia</taxon>
    </lineage>
</organism>
<dbReference type="EMBL" id="KB203711">
    <property type="protein sequence ID" value="ESO83388.1"/>
    <property type="molecule type" value="Genomic_DNA"/>
</dbReference>
<dbReference type="InterPro" id="IPR016186">
    <property type="entry name" value="C-type_lectin-like/link_sf"/>
</dbReference>
<dbReference type="Pfam" id="PF00059">
    <property type="entry name" value="Lectin_C"/>
    <property type="match status" value="1"/>
</dbReference>
<evidence type="ECO:0000259" key="3">
    <source>
        <dbReference type="PROSITE" id="PS50041"/>
    </source>
</evidence>
<sequence>MSPFPWIFVTFLVFCNQIGTVLAGMLEYIDYNPCPIGAEYYYDNDKCYVVRNKAVIWNIAERNCKNMGGLLAIIDDEYEQHLIESITGSYKYWIGPNDREKSRVYVNPDGTTPTYFKWDDTSNGQPNDDIVLNDQGCVCLTKAKYWHDEECYYPERYVCQLVEPRNFLQLTFIHLKELEFIDGDTFTFHTTISKIKCQVLCVSYQICIGYLWDTFAENDNCQLISPSIGSNLTAYPDEMMYEVVER</sequence>
<accession>V3YZ30</accession>
<dbReference type="HOGENOM" id="CLU_1130185_0_0_1"/>